<gene>
    <name evidence="1" type="ORF">DEO72_LG6g1069</name>
</gene>
<dbReference type="EMBL" id="CP039350">
    <property type="protein sequence ID" value="QCD96367.1"/>
    <property type="molecule type" value="Genomic_DNA"/>
</dbReference>
<proteinExistence type="predicted"/>
<organism evidence="1 2">
    <name type="scientific">Vigna unguiculata</name>
    <name type="common">Cowpea</name>
    <dbReference type="NCBI Taxonomy" id="3917"/>
    <lineage>
        <taxon>Eukaryota</taxon>
        <taxon>Viridiplantae</taxon>
        <taxon>Streptophyta</taxon>
        <taxon>Embryophyta</taxon>
        <taxon>Tracheophyta</taxon>
        <taxon>Spermatophyta</taxon>
        <taxon>Magnoliopsida</taxon>
        <taxon>eudicotyledons</taxon>
        <taxon>Gunneridae</taxon>
        <taxon>Pentapetalae</taxon>
        <taxon>rosids</taxon>
        <taxon>fabids</taxon>
        <taxon>Fabales</taxon>
        <taxon>Fabaceae</taxon>
        <taxon>Papilionoideae</taxon>
        <taxon>50 kb inversion clade</taxon>
        <taxon>NPAAA clade</taxon>
        <taxon>indigoferoid/millettioid clade</taxon>
        <taxon>Phaseoleae</taxon>
        <taxon>Vigna</taxon>
    </lineage>
</organism>
<accession>A0A4D6M681</accession>
<keyword evidence="2" id="KW-1185">Reference proteome</keyword>
<dbReference type="Proteomes" id="UP000501690">
    <property type="component" value="Linkage Group LG6"/>
</dbReference>
<sequence length="145" mass="16026">MAIATAATISSSTTANQKMAATLSILLAGSEPLWQHHLLRKETTTVAAAITILQRTHQIGPVTDLQRDHWQPPPAPWQHHHFPYDHDFAAPFLSITPPWNMHRDSEFTLPAKTITATSSSLPENASAAFTHLQVATPKTKWQQPP</sequence>
<protein>
    <submittedName>
        <fullName evidence="1">Uncharacterized protein</fullName>
    </submittedName>
</protein>
<evidence type="ECO:0000313" key="2">
    <source>
        <dbReference type="Proteomes" id="UP000501690"/>
    </source>
</evidence>
<reference evidence="1 2" key="1">
    <citation type="submission" date="2019-04" db="EMBL/GenBank/DDBJ databases">
        <title>An improved genome assembly and genetic linkage map for asparagus bean, Vigna unguiculata ssp. sesquipedialis.</title>
        <authorList>
            <person name="Xia Q."/>
            <person name="Zhang R."/>
            <person name="Dong Y."/>
        </authorList>
    </citation>
    <scope>NUCLEOTIDE SEQUENCE [LARGE SCALE GENOMIC DNA]</scope>
    <source>
        <tissue evidence="1">Leaf</tissue>
    </source>
</reference>
<name>A0A4D6M681_VIGUN</name>
<dbReference type="AlphaFoldDB" id="A0A4D6M681"/>
<evidence type="ECO:0000313" key="1">
    <source>
        <dbReference type="EMBL" id="QCD96367.1"/>
    </source>
</evidence>